<name>Q3SLW8_THIDA</name>
<dbReference type="GO" id="GO:0005886">
    <property type="term" value="C:plasma membrane"/>
    <property type="evidence" value="ECO:0007669"/>
    <property type="project" value="UniProtKB-SubCell"/>
</dbReference>
<dbReference type="PANTHER" id="PTHR23427">
    <property type="entry name" value="SURFEIT LOCUS PROTEIN"/>
    <property type="match status" value="1"/>
</dbReference>
<dbReference type="PANTHER" id="PTHR23427:SF2">
    <property type="entry name" value="SURFEIT LOCUS PROTEIN 1"/>
    <property type="match status" value="1"/>
</dbReference>
<feature type="transmembrane region" description="Helical" evidence="6">
    <location>
        <begin position="212"/>
        <end position="230"/>
    </location>
</feature>
<evidence type="ECO:0000256" key="4">
    <source>
        <dbReference type="ARBA" id="ARBA00022989"/>
    </source>
</evidence>
<dbReference type="EMBL" id="CP000116">
    <property type="protein sequence ID" value="AAZ96285.1"/>
    <property type="molecule type" value="Genomic_DNA"/>
</dbReference>
<evidence type="ECO:0000256" key="6">
    <source>
        <dbReference type="RuleBase" id="RU363076"/>
    </source>
</evidence>
<evidence type="ECO:0000313" key="7">
    <source>
        <dbReference type="EMBL" id="AAZ96285.1"/>
    </source>
</evidence>
<sequence length="238" mass="26365">MGRWQFTPGRWPTVAALFFFALTLWLGNWQSGRAETKRALQARYDAALAEAPLRLGAATVTSDSVRYRKIEVEGVFDAARTILLDNRIAQGVAGYHVLTPLLPGAGSPGVLVNRGWLPAGRSRAEVPQPPTPAGPVKLQGIAVDPETRYVELGKATTEGRVWQNLDFERYARQSGLRLQPILLLQTTELDDGLYRAWPRPDAGVDMHVGYAFQWYSLATTVAVLWVVMNVKRRPARGD</sequence>
<keyword evidence="8" id="KW-1185">Reference proteome</keyword>
<dbReference type="InterPro" id="IPR045214">
    <property type="entry name" value="Surf1/Surf4"/>
</dbReference>
<dbReference type="InterPro" id="IPR002994">
    <property type="entry name" value="Surf1/Shy1"/>
</dbReference>
<evidence type="ECO:0000256" key="1">
    <source>
        <dbReference type="ARBA" id="ARBA00004370"/>
    </source>
</evidence>
<dbReference type="CDD" id="cd06662">
    <property type="entry name" value="SURF1"/>
    <property type="match status" value="1"/>
</dbReference>
<evidence type="ECO:0000313" key="8">
    <source>
        <dbReference type="Proteomes" id="UP000008291"/>
    </source>
</evidence>
<reference evidence="7 8" key="1">
    <citation type="journal article" date="2006" name="J. Bacteriol.">
        <title>The genome sequence of the obligately chemolithoautotrophic, facultatively anaerobic bacterium Thiobacillus denitrificans.</title>
        <authorList>
            <person name="Beller H.R."/>
            <person name="Chain P.S."/>
            <person name="Letain T.E."/>
            <person name="Chakicherla A."/>
            <person name="Larimer F.W."/>
            <person name="Richardson P.M."/>
            <person name="Coleman M.A."/>
            <person name="Wood A.P."/>
            <person name="Kelly D.P."/>
        </authorList>
    </citation>
    <scope>NUCLEOTIDE SEQUENCE [LARGE SCALE GENOMIC DNA]</scope>
    <source>
        <strain evidence="7 8">ATCC 25259</strain>
    </source>
</reference>
<evidence type="ECO:0000256" key="2">
    <source>
        <dbReference type="ARBA" id="ARBA00007165"/>
    </source>
</evidence>
<keyword evidence="5 6" id="KW-0472">Membrane</keyword>
<keyword evidence="6" id="KW-1003">Cell membrane</keyword>
<dbReference type="HOGENOM" id="CLU_047737_2_0_4"/>
<dbReference type="KEGG" id="tbd:Tbd_0332"/>
<organism evidence="7 8">
    <name type="scientific">Thiobacillus denitrificans (strain ATCC 25259 / T1)</name>
    <dbReference type="NCBI Taxonomy" id="292415"/>
    <lineage>
        <taxon>Bacteria</taxon>
        <taxon>Pseudomonadati</taxon>
        <taxon>Pseudomonadota</taxon>
        <taxon>Betaproteobacteria</taxon>
        <taxon>Nitrosomonadales</taxon>
        <taxon>Thiobacillaceae</taxon>
        <taxon>Thiobacillus</taxon>
    </lineage>
</organism>
<comment type="caution">
    <text evidence="6">Lacks conserved residue(s) required for the propagation of feature annotation.</text>
</comment>
<protein>
    <recommendedName>
        <fullName evidence="6">SURF1-like protein</fullName>
    </recommendedName>
</protein>
<evidence type="ECO:0000256" key="3">
    <source>
        <dbReference type="ARBA" id="ARBA00022692"/>
    </source>
</evidence>
<dbReference type="Pfam" id="PF02104">
    <property type="entry name" value="SURF1"/>
    <property type="match status" value="1"/>
</dbReference>
<dbReference type="PROSITE" id="PS50895">
    <property type="entry name" value="SURF1"/>
    <property type="match status" value="1"/>
</dbReference>
<dbReference type="OrthoDB" id="9789940at2"/>
<gene>
    <name evidence="7" type="ordered locus">Tbd_0332</name>
</gene>
<accession>Q3SLW8</accession>
<keyword evidence="3 6" id="KW-0812">Transmembrane</keyword>
<dbReference type="STRING" id="292415.Tbd_0332"/>
<evidence type="ECO:0000256" key="5">
    <source>
        <dbReference type="ARBA" id="ARBA00023136"/>
    </source>
</evidence>
<proteinExistence type="inferred from homology"/>
<dbReference type="eggNOG" id="COG3346">
    <property type="taxonomic scope" value="Bacteria"/>
</dbReference>
<dbReference type="Proteomes" id="UP000008291">
    <property type="component" value="Chromosome"/>
</dbReference>
<keyword evidence="4 6" id="KW-1133">Transmembrane helix</keyword>
<comment type="similarity">
    <text evidence="2 6">Belongs to the SURF1 family.</text>
</comment>
<dbReference type="AlphaFoldDB" id="Q3SLW8"/>
<comment type="subcellular location">
    <subcellularLocation>
        <location evidence="6">Cell membrane</location>
        <topology evidence="6">Multi-pass membrane protein</topology>
    </subcellularLocation>
    <subcellularLocation>
        <location evidence="1">Membrane</location>
    </subcellularLocation>
</comment>